<accession>A0A6G0W2U4</accession>
<gene>
    <name evidence="3" type="ORF">Ae201684_019207</name>
</gene>
<feature type="compositionally biased region" description="Basic and acidic residues" evidence="1">
    <location>
        <begin position="59"/>
        <end position="71"/>
    </location>
</feature>
<reference evidence="3 4" key="1">
    <citation type="submission" date="2019-07" db="EMBL/GenBank/DDBJ databases">
        <title>Genomics analysis of Aphanomyces spp. identifies a new class of oomycete effector associated with host adaptation.</title>
        <authorList>
            <person name="Gaulin E."/>
        </authorList>
    </citation>
    <scope>NUCLEOTIDE SEQUENCE [LARGE SCALE GENOMIC DNA]</scope>
    <source>
        <strain evidence="3 4">ATCC 201684</strain>
    </source>
</reference>
<dbReference type="VEuPathDB" id="FungiDB:AeMF1_007349"/>
<keyword evidence="4" id="KW-1185">Reference proteome</keyword>
<evidence type="ECO:0008006" key="5">
    <source>
        <dbReference type="Google" id="ProtNLM"/>
    </source>
</evidence>
<dbReference type="Proteomes" id="UP000481153">
    <property type="component" value="Unassembled WGS sequence"/>
</dbReference>
<evidence type="ECO:0000313" key="3">
    <source>
        <dbReference type="EMBL" id="KAF0721206.1"/>
    </source>
</evidence>
<name>A0A6G0W2U4_9STRA</name>
<feature type="chain" id="PRO_5026061283" description="RxLR effector protein" evidence="2">
    <location>
        <begin position="19"/>
        <end position="130"/>
    </location>
</feature>
<protein>
    <recommendedName>
        <fullName evidence="5">RxLR effector protein</fullName>
    </recommendedName>
</protein>
<feature type="compositionally biased region" description="Polar residues" evidence="1">
    <location>
        <begin position="106"/>
        <end position="120"/>
    </location>
</feature>
<dbReference type="EMBL" id="VJMJ01000489">
    <property type="protein sequence ID" value="KAF0721206.1"/>
    <property type="molecule type" value="Genomic_DNA"/>
</dbReference>
<comment type="caution">
    <text evidence="3">The sequence shown here is derived from an EMBL/GenBank/DDBJ whole genome shotgun (WGS) entry which is preliminary data.</text>
</comment>
<dbReference type="AlphaFoldDB" id="A0A6G0W2U4"/>
<keyword evidence="2" id="KW-0732">Signal</keyword>
<evidence type="ECO:0000256" key="1">
    <source>
        <dbReference type="SAM" id="MobiDB-lite"/>
    </source>
</evidence>
<evidence type="ECO:0000313" key="4">
    <source>
        <dbReference type="Proteomes" id="UP000481153"/>
    </source>
</evidence>
<proteinExistence type="predicted"/>
<sequence>MRVLIFFALAASAVVALSQDPQDKVAHQEEVSAASYNLPSRRLAGASAAGCFGLCRTSSIDRQDSGRRDSGRQNSGGRGSYREDETVINPLTPQQKARKKQRNAQSIENAQAALAQQNRGRGSPKGRRYI</sequence>
<feature type="region of interest" description="Disordered" evidence="1">
    <location>
        <begin position="59"/>
        <end position="130"/>
    </location>
</feature>
<organism evidence="3 4">
    <name type="scientific">Aphanomyces euteiches</name>
    <dbReference type="NCBI Taxonomy" id="100861"/>
    <lineage>
        <taxon>Eukaryota</taxon>
        <taxon>Sar</taxon>
        <taxon>Stramenopiles</taxon>
        <taxon>Oomycota</taxon>
        <taxon>Saprolegniomycetes</taxon>
        <taxon>Saprolegniales</taxon>
        <taxon>Verrucalvaceae</taxon>
        <taxon>Aphanomyces</taxon>
    </lineage>
</organism>
<evidence type="ECO:0000256" key="2">
    <source>
        <dbReference type="SAM" id="SignalP"/>
    </source>
</evidence>
<feature type="signal peptide" evidence="2">
    <location>
        <begin position="1"/>
        <end position="18"/>
    </location>
</feature>